<dbReference type="Proteomes" id="UP000639338">
    <property type="component" value="Unassembled WGS sequence"/>
</dbReference>
<feature type="compositionally biased region" description="Low complexity" evidence="1">
    <location>
        <begin position="363"/>
        <end position="378"/>
    </location>
</feature>
<dbReference type="InterPro" id="IPR000451">
    <property type="entry name" value="NFkB/Dor"/>
</dbReference>
<dbReference type="PRINTS" id="PR00057">
    <property type="entry name" value="NFKBTNSCPFCT"/>
</dbReference>
<dbReference type="InterPro" id="IPR037059">
    <property type="entry name" value="RHD_DNA_bind_dom_sf"/>
</dbReference>
<dbReference type="GO" id="GO:0033554">
    <property type="term" value="P:cellular response to stress"/>
    <property type="evidence" value="ECO:0007669"/>
    <property type="project" value="TreeGrafter"/>
</dbReference>
<evidence type="ECO:0000256" key="1">
    <source>
        <dbReference type="SAM" id="MobiDB-lite"/>
    </source>
</evidence>
<comment type="caution">
    <text evidence="3">The sequence shown here is derived from an EMBL/GenBank/DDBJ whole genome shotgun (WGS) entry which is preliminary data.</text>
</comment>
<gene>
    <name evidence="3" type="ORF">HCN44_003974</name>
</gene>
<dbReference type="PROSITE" id="PS50254">
    <property type="entry name" value="REL_2"/>
    <property type="match status" value="1"/>
</dbReference>
<dbReference type="Gene3D" id="2.60.40.340">
    <property type="entry name" value="Rel homology domain (RHD), DNA-binding domain"/>
    <property type="match status" value="1"/>
</dbReference>
<feature type="compositionally biased region" description="Low complexity" evidence="1">
    <location>
        <begin position="389"/>
        <end position="406"/>
    </location>
</feature>
<evidence type="ECO:0000259" key="2">
    <source>
        <dbReference type="PROSITE" id="PS50254"/>
    </source>
</evidence>
<dbReference type="Pfam" id="PF00554">
    <property type="entry name" value="RHD_DNA_bind"/>
    <property type="match status" value="1"/>
</dbReference>
<dbReference type="SUPFAM" id="SSF49417">
    <property type="entry name" value="p53-like transcription factors"/>
    <property type="match status" value="1"/>
</dbReference>
<dbReference type="GO" id="GO:0045944">
    <property type="term" value="P:positive regulation of transcription by RNA polymerase II"/>
    <property type="evidence" value="ECO:0007669"/>
    <property type="project" value="TreeGrafter"/>
</dbReference>
<feature type="domain" description="RHD" evidence="2">
    <location>
        <begin position="57"/>
        <end position="233"/>
    </location>
</feature>
<dbReference type="InterPro" id="IPR014756">
    <property type="entry name" value="Ig_E-set"/>
</dbReference>
<dbReference type="InterPro" id="IPR008967">
    <property type="entry name" value="p53-like_TF_DNA-bd_sf"/>
</dbReference>
<dbReference type="GO" id="GO:0007249">
    <property type="term" value="P:canonical NF-kappaB signal transduction"/>
    <property type="evidence" value="ECO:0007669"/>
    <property type="project" value="TreeGrafter"/>
</dbReference>
<organism evidence="3 4">
    <name type="scientific">Aphidius gifuensis</name>
    <name type="common">Parasitoid wasp</name>
    <dbReference type="NCBI Taxonomy" id="684658"/>
    <lineage>
        <taxon>Eukaryota</taxon>
        <taxon>Metazoa</taxon>
        <taxon>Ecdysozoa</taxon>
        <taxon>Arthropoda</taxon>
        <taxon>Hexapoda</taxon>
        <taxon>Insecta</taxon>
        <taxon>Pterygota</taxon>
        <taxon>Neoptera</taxon>
        <taxon>Endopterygota</taxon>
        <taxon>Hymenoptera</taxon>
        <taxon>Apocrita</taxon>
        <taxon>Ichneumonoidea</taxon>
        <taxon>Braconidae</taxon>
        <taxon>Aphidiinae</taxon>
        <taxon>Aphidius</taxon>
    </lineage>
</organism>
<dbReference type="SMART" id="SM00429">
    <property type="entry name" value="IPT"/>
    <property type="match status" value="1"/>
</dbReference>
<feature type="compositionally biased region" description="Polar residues" evidence="1">
    <location>
        <begin position="1"/>
        <end position="11"/>
    </location>
</feature>
<dbReference type="GO" id="GO:0045087">
    <property type="term" value="P:innate immune response"/>
    <property type="evidence" value="ECO:0007669"/>
    <property type="project" value="TreeGrafter"/>
</dbReference>
<dbReference type="InterPro" id="IPR011539">
    <property type="entry name" value="RHD_DNA_bind_dom"/>
</dbReference>
<proteinExistence type="predicted"/>
<feature type="region of interest" description="Disordered" evidence="1">
    <location>
        <begin position="352"/>
        <end position="417"/>
    </location>
</feature>
<reference evidence="3 4" key="1">
    <citation type="submission" date="2020-08" db="EMBL/GenBank/DDBJ databases">
        <title>Aphidius gifuensis genome sequencing and assembly.</title>
        <authorList>
            <person name="Du Z."/>
        </authorList>
    </citation>
    <scope>NUCLEOTIDE SEQUENCE [LARGE SCALE GENOMIC DNA]</scope>
    <source>
        <strain evidence="3">YNYX2018</strain>
        <tissue evidence="3">Adults</tissue>
    </source>
</reference>
<dbReference type="OrthoDB" id="7881762at2759"/>
<dbReference type="GO" id="GO:0000981">
    <property type="term" value="F:DNA-binding transcription factor activity, RNA polymerase II-specific"/>
    <property type="evidence" value="ECO:0007669"/>
    <property type="project" value="TreeGrafter"/>
</dbReference>
<dbReference type="Gene3D" id="2.60.40.10">
    <property type="entry name" value="Immunoglobulins"/>
    <property type="match status" value="1"/>
</dbReference>
<feature type="compositionally biased region" description="Polar residues" evidence="1">
    <location>
        <begin position="352"/>
        <end position="362"/>
    </location>
</feature>
<evidence type="ECO:0000313" key="4">
    <source>
        <dbReference type="Proteomes" id="UP000639338"/>
    </source>
</evidence>
<keyword evidence="4" id="KW-1185">Reference proteome</keyword>
<dbReference type="PANTHER" id="PTHR24169:SF25">
    <property type="entry name" value="DORSAL-RELATED IMMUNITY FACTOR DIF-RELATED"/>
    <property type="match status" value="1"/>
</dbReference>
<dbReference type="InterPro" id="IPR013783">
    <property type="entry name" value="Ig-like_fold"/>
</dbReference>
<dbReference type="GO" id="GO:0048731">
    <property type="term" value="P:system development"/>
    <property type="evidence" value="ECO:0007669"/>
    <property type="project" value="UniProtKB-ARBA"/>
</dbReference>
<name>A0A835CSN4_APHGI</name>
<sequence>MQFQFEKNLQNSEGDFDDDSDDTASESGEGRLTIDTSINDEPIKTSPIQNKILSSVIEVIEQPVRTLTFKYQCEGPMKSNTHKLEKKFISLRIHGGYEGPALLFASCVTKNQDDYKKFRPHPHKIIGKNCNSQGIYVLPVVLKNDNVINIPQLNILCIKKIDYAKTLQERAKINVDPFQAGFDYKNETNTIDPSAIRLCFQIFHYNKVDGKVCLQKLSNPIVTNPIYNNDLKICKLSPDNGPACGGTDVILLCEKIQKNDIKIRFFVKDSNNKIIWESFGGFNPVIDIHKQYAIFFKTPAYKNQTIYETVEVFVELIRPSNGDVSNTCSFKYIPDEDTDIYEDVGSYMSNQNFNNRDQMKANSSGSSSTSSTGSSSSSRLIIAPRRRLSSATWSAPSPSSDTSGPAQYDGYNQPVSSFQNVNQNYNYYQL</sequence>
<dbReference type="SUPFAM" id="SSF81296">
    <property type="entry name" value="E set domains"/>
    <property type="match status" value="1"/>
</dbReference>
<dbReference type="InterPro" id="IPR002909">
    <property type="entry name" value="IPT_dom"/>
</dbReference>
<evidence type="ECO:0000313" key="3">
    <source>
        <dbReference type="EMBL" id="KAF7994502.1"/>
    </source>
</evidence>
<dbReference type="GO" id="GO:0048468">
    <property type="term" value="P:cell development"/>
    <property type="evidence" value="ECO:0007669"/>
    <property type="project" value="UniProtKB-ARBA"/>
</dbReference>
<feature type="compositionally biased region" description="Acidic residues" evidence="1">
    <location>
        <begin position="14"/>
        <end position="24"/>
    </location>
</feature>
<protein>
    <recommendedName>
        <fullName evidence="2">RHD domain-containing protein</fullName>
    </recommendedName>
</protein>
<dbReference type="InterPro" id="IPR032397">
    <property type="entry name" value="RHD_dimer"/>
</dbReference>
<dbReference type="AlphaFoldDB" id="A0A835CSN4"/>
<dbReference type="EMBL" id="JACMRX010000002">
    <property type="protein sequence ID" value="KAF7994502.1"/>
    <property type="molecule type" value="Genomic_DNA"/>
</dbReference>
<dbReference type="GO" id="GO:0005737">
    <property type="term" value="C:cytoplasm"/>
    <property type="evidence" value="ECO:0007669"/>
    <property type="project" value="InterPro"/>
</dbReference>
<accession>A0A835CSN4</accession>
<dbReference type="GO" id="GO:0000978">
    <property type="term" value="F:RNA polymerase II cis-regulatory region sequence-specific DNA binding"/>
    <property type="evidence" value="ECO:0007669"/>
    <property type="project" value="TreeGrafter"/>
</dbReference>
<feature type="region of interest" description="Disordered" evidence="1">
    <location>
        <begin position="1"/>
        <end position="40"/>
    </location>
</feature>
<dbReference type="GO" id="GO:0034097">
    <property type="term" value="P:response to cytokine"/>
    <property type="evidence" value="ECO:0007669"/>
    <property type="project" value="TreeGrafter"/>
</dbReference>
<dbReference type="Pfam" id="PF16179">
    <property type="entry name" value="RHD_dimer"/>
    <property type="match status" value="1"/>
</dbReference>
<dbReference type="GO" id="GO:0005634">
    <property type="term" value="C:nucleus"/>
    <property type="evidence" value="ECO:0007669"/>
    <property type="project" value="TreeGrafter"/>
</dbReference>
<dbReference type="GO" id="GO:0038061">
    <property type="term" value="P:non-canonical NF-kappaB signal transduction"/>
    <property type="evidence" value="ECO:0007669"/>
    <property type="project" value="TreeGrafter"/>
</dbReference>
<dbReference type="PANTHER" id="PTHR24169">
    <property type="entry name" value="NUCLEAR FACTOR NF-KAPPA-B PROTEIN"/>
    <property type="match status" value="1"/>
</dbReference>